<evidence type="ECO:0000313" key="5">
    <source>
        <dbReference type="Proteomes" id="UP001197328"/>
    </source>
</evidence>
<evidence type="ECO:0000313" key="4">
    <source>
        <dbReference type="Proteomes" id="UP001196530"/>
    </source>
</evidence>
<dbReference type="RefSeq" id="XP_043060787.1">
    <property type="nucleotide sequence ID" value="XM_043201884.1"/>
</dbReference>
<proteinExistence type="predicted"/>
<reference evidence="2 5" key="1">
    <citation type="journal article" date="2021" name="G3 (Bethesda)">
        <title>Genomic diversity, chromosomal rearrangements, and interspecies hybridization in the ogataea polymorpha species complex.</title>
        <authorList>
            <person name="Hanson S.J."/>
            <person name="Cinneide E.O."/>
            <person name="Salzberg L.I."/>
            <person name="Wolfe K.H."/>
            <person name="McGowan J."/>
            <person name="Fitzpatrick D.A."/>
            <person name="Matlin K."/>
        </authorList>
    </citation>
    <scope>NUCLEOTIDE SEQUENCE</scope>
    <source>
        <strain evidence="3">51-138</strain>
        <strain evidence="2">61-244</strain>
    </source>
</reference>
<sequence length="151" mass="17360">MVHRRQPEGETTDHKGIDRHHPAAQTKDVQRARTQGLEASLPQIRQPVLHRVRRKRRQRTHHARPHPALRRNHGQGIRQRVRARHHLQLPGGVSRDRRARDRRRDTGEQRVGGAEAREPAGPAGTGRVHGRHVRIAAGAYSYNDRTHMDDL</sequence>
<dbReference type="AlphaFoldDB" id="A0AAN6I6H2"/>
<comment type="caution">
    <text evidence="2">The sequence shown here is derived from an EMBL/GenBank/DDBJ whole genome shotgun (WGS) entry which is preliminary data.</text>
</comment>
<evidence type="ECO:0000313" key="2">
    <source>
        <dbReference type="EMBL" id="KAG7820073.1"/>
    </source>
</evidence>
<accession>A0AAN6I6H2</accession>
<gene>
    <name evidence="2" type="ORF">KL928_001510</name>
    <name evidence="3" type="ORF">KL940_002492</name>
</gene>
<dbReference type="Proteomes" id="UP001197328">
    <property type="component" value="Unassembled WGS sequence"/>
</dbReference>
<dbReference type="EMBL" id="JAHLUX010000003">
    <property type="protein sequence ID" value="KAG7820073.1"/>
    <property type="molecule type" value="Genomic_DNA"/>
</dbReference>
<dbReference type="EMBL" id="JAHLVD010000005">
    <property type="protein sequence ID" value="KAG7850124.1"/>
    <property type="molecule type" value="Genomic_DNA"/>
</dbReference>
<protein>
    <submittedName>
        <fullName evidence="2">Uncharacterized protein</fullName>
    </submittedName>
</protein>
<dbReference type="GeneID" id="66125561"/>
<feature type="compositionally biased region" description="Basic and acidic residues" evidence="1">
    <location>
        <begin position="1"/>
        <end position="21"/>
    </location>
</feature>
<evidence type="ECO:0000313" key="3">
    <source>
        <dbReference type="EMBL" id="KAG7850124.1"/>
    </source>
</evidence>
<feature type="region of interest" description="Disordered" evidence="1">
    <location>
        <begin position="1"/>
        <end position="132"/>
    </location>
</feature>
<organism evidence="2 4">
    <name type="scientific">Pichia angusta</name>
    <name type="common">Yeast</name>
    <name type="synonym">Hansenula polymorpha</name>
    <dbReference type="NCBI Taxonomy" id="870730"/>
    <lineage>
        <taxon>Eukaryota</taxon>
        <taxon>Fungi</taxon>
        <taxon>Dikarya</taxon>
        <taxon>Ascomycota</taxon>
        <taxon>Saccharomycotina</taxon>
        <taxon>Pichiomycetes</taxon>
        <taxon>Pichiales</taxon>
        <taxon>Pichiaceae</taxon>
        <taxon>Ogataea</taxon>
    </lineage>
</organism>
<keyword evidence="5" id="KW-1185">Reference proteome</keyword>
<feature type="compositionally biased region" description="Basic and acidic residues" evidence="1">
    <location>
        <begin position="94"/>
        <end position="108"/>
    </location>
</feature>
<evidence type="ECO:0000256" key="1">
    <source>
        <dbReference type="SAM" id="MobiDB-lite"/>
    </source>
</evidence>
<feature type="compositionally biased region" description="Basic residues" evidence="1">
    <location>
        <begin position="48"/>
        <end position="87"/>
    </location>
</feature>
<name>A0AAN6I6H2_PICAN</name>
<dbReference type="Proteomes" id="UP001196530">
    <property type="component" value="Unassembled WGS sequence"/>
</dbReference>